<accession>A0A7T1Y093</accession>
<dbReference type="EMBL" id="MW341595">
    <property type="protein sequence ID" value="QPP47166.1"/>
    <property type="molecule type" value="Genomic_DNA"/>
</dbReference>
<protein>
    <submittedName>
        <fullName evidence="1">Uncharacterized protein</fullName>
    </submittedName>
</protein>
<proteinExistence type="predicted"/>
<organism evidence="1 2">
    <name type="scientific">Shigella phage Sfk20</name>
    <dbReference type="NCBI Taxonomy" id="2795221"/>
    <lineage>
        <taxon>Viruses</taxon>
        <taxon>Duplodnaviria</taxon>
        <taxon>Heunggongvirae</taxon>
        <taxon>Uroviricota</taxon>
        <taxon>Caudoviricetes</taxon>
        <taxon>Pantevenvirales</taxon>
        <taxon>Straboviridae</taxon>
        <taxon>Tevenvirinae</taxon>
        <taxon>Tequatrovirus</taxon>
        <taxon>Tequatrovirus pss1</taxon>
    </lineage>
</organism>
<name>A0A7T1Y093_9CAUD</name>
<evidence type="ECO:0000313" key="2">
    <source>
        <dbReference type="Proteomes" id="UP000595851"/>
    </source>
</evidence>
<reference evidence="1 2" key="1">
    <citation type="submission" date="2020-12" db="EMBL/GenBank/DDBJ databases">
        <authorList>
            <person name="Mallick B."/>
            <person name="Mondal P."/>
            <person name="Dutta M."/>
        </authorList>
    </citation>
    <scope>NUCLEOTIDE SEQUENCE [LARGE SCALE GENOMIC DNA]</scope>
</reference>
<dbReference type="Proteomes" id="UP000595851">
    <property type="component" value="Segment"/>
</dbReference>
<evidence type="ECO:0000313" key="1">
    <source>
        <dbReference type="EMBL" id="QPP47166.1"/>
    </source>
</evidence>
<sequence length="206" mass="24367">MKMKMKMQSDFNSMFEEFQRQVDVPDQLLNALKRMAEGRNYYWGSSYETDESLSGRFSRGKKSLIRPGILINSIESIHSLTCDFDVEFTDFISPEWTVCYLNDDYDYLGVYSLSDAWFKRNLQKSNLFYIDTTVKFQGKKYFFTLIVDSETKHENKRILSKKNILTIVDDLFDKFVENPNFESDLLLEKFVKECREYVKAITIPSK</sequence>